<dbReference type="Gene3D" id="3.40.50.2300">
    <property type="match status" value="1"/>
</dbReference>
<keyword evidence="8" id="KW-0067">ATP-binding</keyword>
<dbReference type="InterPro" id="IPR004358">
    <property type="entry name" value="Sig_transdc_His_kin-like_C"/>
</dbReference>
<evidence type="ECO:0000259" key="14">
    <source>
        <dbReference type="PROSITE" id="PS50112"/>
    </source>
</evidence>
<protein>
    <recommendedName>
        <fullName evidence="10">Circadian input-output histidine kinase CikA</fullName>
        <ecNumber evidence="3">2.7.13.3</ecNumber>
    </recommendedName>
</protein>
<dbReference type="InterPro" id="IPR003594">
    <property type="entry name" value="HATPase_dom"/>
</dbReference>
<evidence type="ECO:0000256" key="8">
    <source>
        <dbReference type="ARBA" id="ARBA00022840"/>
    </source>
</evidence>
<dbReference type="Pfam" id="PF13426">
    <property type="entry name" value="PAS_9"/>
    <property type="match status" value="1"/>
</dbReference>
<evidence type="ECO:0000256" key="7">
    <source>
        <dbReference type="ARBA" id="ARBA00022777"/>
    </source>
</evidence>
<keyword evidence="17" id="KW-1185">Reference proteome</keyword>
<dbReference type="SUPFAM" id="SSF52172">
    <property type="entry name" value="CheY-like"/>
    <property type="match status" value="1"/>
</dbReference>
<evidence type="ECO:0000259" key="15">
    <source>
        <dbReference type="PROSITE" id="PS50113"/>
    </source>
</evidence>
<dbReference type="GO" id="GO:0000155">
    <property type="term" value="F:phosphorelay sensor kinase activity"/>
    <property type="evidence" value="ECO:0007669"/>
    <property type="project" value="InterPro"/>
</dbReference>
<dbReference type="InterPro" id="IPR005467">
    <property type="entry name" value="His_kinase_dom"/>
</dbReference>
<dbReference type="InterPro" id="IPR000014">
    <property type="entry name" value="PAS"/>
</dbReference>
<evidence type="ECO:0000256" key="6">
    <source>
        <dbReference type="ARBA" id="ARBA00022741"/>
    </source>
</evidence>
<evidence type="ECO:0000256" key="9">
    <source>
        <dbReference type="ARBA" id="ARBA00023012"/>
    </source>
</evidence>
<comment type="similarity">
    <text evidence="2">In the N-terminal section; belongs to the phytochrome family.</text>
</comment>
<dbReference type="GO" id="GO:0005524">
    <property type="term" value="F:ATP binding"/>
    <property type="evidence" value="ECO:0007669"/>
    <property type="project" value="UniProtKB-KW"/>
</dbReference>
<dbReference type="CDD" id="cd16922">
    <property type="entry name" value="HATPase_EvgS-ArcB-TorS-like"/>
    <property type="match status" value="1"/>
</dbReference>
<comment type="caution">
    <text evidence="16">The sequence shown here is derived from an EMBL/GenBank/DDBJ whole genome shotgun (WGS) entry which is preliminary data.</text>
</comment>
<dbReference type="AlphaFoldDB" id="A0A4S4BQ69"/>
<dbReference type="PROSITE" id="PS50110">
    <property type="entry name" value="RESPONSE_REGULATORY"/>
    <property type="match status" value="1"/>
</dbReference>
<evidence type="ECO:0000256" key="11">
    <source>
        <dbReference type="PROSITE-ProRule" id="PRU00169"/>
    </source>
</evidence>
<dbReference type="GO" id="GO:0005886">
    <property type="term" value="C:plasma membrane"/>
    <property type="evidence" value="ECO:0007669"/>
    <property type="project" value="TreeGrafter"/>
</dbReference>
<name>A0A4S4BQ69_9BACL</name>
<dbReference type="PROSITE" id="PS50109">
    <property type="entry name" value="HIS_KIN"/>
    <property type="match status" value="1"/>
</dbReference>
<dbReference type="InterPro" id="IPR003661">
    <property type="entry name" value="HisK_dim/P_dom"/>
</dbReference>
<dbReference type="Pfam" id="PF00989">
    <property type="entry name" value="PAS"/>
    <property type="match status" value="1"/>
</dbReference>
<dbReference type="PRINTS" id="PR00344">
    <property type="entry name" value="BCTRLSENSOR"/>
</dbReference>
<dbReference type="SUPFAM" id="SSF47384">
    <property type="entry name" value="Homodimeric domain of signal transducing histidine kinase"/>
    <property type="match status" value="1"/>
</dbReference>
<dbReference type="Gene3D" id="3.30.565.10">
    <property type="entry name" value="Histidine kinase-like ATPase, C-terminal domain"/>
    <property type="match status" value="1"/>
</dbReference>
<keyword evidence="4 11" id="KW-0597">Phosphoprotein</keyword>
<dbReference type="InterPro" id="IPR011006">
    <property type="entry name" value="CheY-like_superfamily"/>
</dbReference>
<comment type="catalytic activity">
    <reaction evidence="1">
        <text>ATP + protein L-histidine = ADP + protein N-phospho-L-histidine.</text>
        <dbReference type="EC" id="2.7.13.3"/>
    </reaction>
</comment>
<dbReference type="InterPro" id="IPR001789">
    <property type="entry name" value="Sig_transdc_resp-reg_receiver"/>
</dbReference>
<dbReference type="SMART" id="SM00091">
    <property type="entry name" value="PAS"/>
    <property type="match status" value="2"/>
</dbReference>
<evidence type="ECO:0000256" key="3">
    <source>
        <dbReference type="ARBA" id="ARBA00012438"/>
    </source>
</evidence>
<keyword evidence="9" id="KW-0902">Two-component regulatory system</keyword>
<accession>A0A4S4BQ69</accession>
<keyword evidence="7" id="KW-0418">Kinase</keyword>
<evidence type="ECO:0000313" key="17">
    <source>
        <dbReference type="Proteomes" id="UP000310636"/>
    </source>
</evidence>
<dbReference type="PANTHER" id="PTHR43047:SF72">
    <property type="entry name" value="OSMOSENSING HISTIDINE PROTEIN KINASE SLN1"/>
    <property type="match status" value="1"/>
</dbReference>
<gene>
    <name evidence="16" type="ORF">E6C55_18715</name>
</gene>
<dbReference type="Pfam" id="PF00072">
    <property type="entry name" value="Response_reg"/>
    <property type="match status" value="1"/>
</dbReference>
<evidence type="ECO:0000259" key="12">
    <source>
        <dbReference type="PROSITE" id="PS50109"/>
    </source>
</evidence>
<dbReference type="PANTHER" id="PTHR43047">
    <property type="entry name" value="TWO-COMPONENT HISTIDINE PROTEIN KINASE"/>
    <property type="match status" value="1"/>
</dbReference>
<dbReference type="FunFam" id="3.30.565.10:FF:000010">
    <property type="entry name" value="Sensor histidine kinase RcsC"/>
    <property type="match status" value="1"/>
</dbReference>
<dbReference type="InterPro" id="IPR001610">
    <property type="entry name" value="PAC"/>
</dbReference>
<dbReference type="Gene3D" id="3.30.450.20">
    <property type="entry name" value="PAS domain"/>
    <property type="match status" value="2"/>
</dbReference>
<dbReference type="CDD" id="cd00082">
    <property type="entry name" value="HisKA"/>
    <property type="match status" value="1"/>
</dbReference>
<dbReference type="InterPro" id="IPR035965">
    <property type="entry name" value="PAS-like_dom_sf"/>
</dbReference>
<keyword evidence="5" id="KW-0808">Transferase</keyword>
<dbReference type="Pfam" id="PF02518">
    <property type="entry name" value="HATPase_c"/>
    <property type="match status" value="1"/>
</dbReference>
<feature type="domain" description="Histidine kinase" evidence="12">
    <location>
        <begin position="298"/>
        <end position="519"/>
    </location>
</feature>
<dbReference type="CDD" id="cd00130">
    <property type="entry name" value="PAS"/>
    <property type="match status" value="2"/>
</dbReference>
<proteinExistence type="inferred from homology"/>
<dbReference type="Proteomes" id="UP000310636">
    <property type="component" value="Unassembled WGS sequence"/>
</dbReference>
<evidence type="ECO:0000256" key="5">
    <source>
        <dbReference type="ARBA" id="ARBA00022679"/>
    </source>
</evidence>
<dbReference type="InterPro" id="IPR036890">
    <property type="entry name" value="HATPase_C_sf"/>
</dbReference>
<dbReference type="PROSITE" id="PS50112">
    <property type="entry name" value="PAS"/>
    <property type="match status" value="1"/>
</dbReference>
<dbReference type="SMART" id="SM00448">
    <property type="entry name" value="REC"/>
    <property type="match status" value="1"/>
</dbReference>
<dbReference type="EC" id="2.7.13.3" evidence="3"/>
<dbReference type="GO" id="GO:0006355">
    <property type="term" value="P:regulation of DNA-templated transcription"/>
    <property type="evidence" value="ECO:0007669"/>
    <property type="project" value="InterPro"/>
</dbReference>
<dbReference type="EMBL" id="SSOB01000024">
    <property type="protein sequence ID" value="THF76567.1"/>
    <property type="molecule type" value="Genomic_DNA"/>
</dbReference>
<dbReference type="SUPFAM" id="SSF55874">
    <property type="entry name" value="ATPase domain of HSP90 chaperone/DNA topoisomerase II/histidine kinase"/>
    <property type="match status" value="1"/>
</dbReference>
<keyword evidence="6" id="KW-0547">Nucleotide-binding</keyword>
<dbReference type="Pfam" id="PF00512">
    <property type="entry name" value="HisKA"/>
    <property type="match status" value="1"/>
</dbReference>
<evidence type="ECO:0000256" key="2">
    <source>
        <dbReference type="ARBA" id="ARBA00006402"/>
    </source>
</evidence>
<dbReference type="SMART" id="SM00086">
    <property type="entry name" value="PAC"/>
    <property type="match status" value="2"/>
</dbReference>
<feature type="domain" description="PAS" evidence="14">
    <location>
        <begin position="149"/>
        <end position="205"/>
    </location>
</feature>
<feature type="modified residue" description="4-aspartylphosphate" evidence="11">
    <location>
        <position position="595"/>
    </location>
</feature>
<organism evidence="16 17">
    <name type="scientific">Cohnella fermenti</name>
    <dbReference type="NCBI Taxonomy" id="2565925"/>
    <lineage>
        <taxon>Bacteria</taxon>
        <taxon>Bacillati</taxon>
        <taxon>Bacillota</taxon>
        <taxon>Bacilli</taxon>
        <taxon>Bacillales</taxon>
        <taxon>Paenibacillaceae</taxon>
        <taxon>Cohnella</taxon>
    </lineage>
</organism>
<dbReference type="SMART" id="SM00388">
    <property type="entry name" value="HisKA"/>
    <property type="match status" value="1"/>
</dbReference>
<reference evidence="16 17" key="1">
    <citation type="submission" date="2019-04" db="EMBL/GenBank/DDBJ databases">
        <title>Cohnella sp. nov. isolated from preserved vegetables.</title>
        <authorList>
            <person name="Lin S.-Y."/>
            <person name="Hung M.-H."/>
            <person name="Young C.-C."/>
        </authorList>
    </citation>
    <scope>NUCLEOTIDE SEQUENCE [LARGE SCALE GENOMIC DNA]</scope>
    <source>
        <strain evidence="16 17">CC-MHH1044</strain>
    </source>
</reference>
<dbReference type="NCBIfam" id="TIGR00229">
    <property type="entry name" value="sensory_box"/>
    <property type="match status" value="2"/>
</dbReference>
<evidence type="ECO:0000256" key="10">
    <source>
        <dbReference type="ARBA" id="ARBA00074306"/>
    </source>
</evidence>
<feature type="domain" description="PAC" evidence="15">
    <location>
        <begin position="221"/>
        <end position="273"/>
    </location>
</feature>
<dbReference type="OrthoDB" id="9760839at2"/>
<dbReference type="InterPro" id="IPR000700">
    <property type="entry name" value="PAS-assoc_C"/>
</dbReference>
<evidence type="ECO:0000256" key="4">
    <source>
        <dbReference type="ARBA" id="ARBA00022553"/>
    </source>
</evidence>
<evidence type="ECO:0000256" key="1">
    <source>
        <dbReference type="ARBA" id="ARBA00000085"/>
    </source>
</evidence>
<dbReference type="Gene3D" id="1.10.287.130">
    <property type="match status" value="1"/>
</dbReference>
<dbReference type="InterPro" id="IPR013767">
    <property type="entry name" value="PAS_fold"/>
</dbReference>
<dbReference type="GO" id="GO:0009927">
    <property type="term" value="F:histidine phosphotransfer kinase activity"/>
    <property type="evidence" value="ECO:0007669"/>
    <property type="project" value="TreeGrafter"/>
</dbReference>
<feature type="domain" description="PAC" evidence="15">
    <location>
        <begin position="93"/>
        <end position="145"/>
    </location>
</feature>
<evidence type="ECO:0000313" key="16">
    <source>
        <dbReference type="EMBL" id="THF76567.1"/>
    </source>
</evidence>
<dbReference type="SUPFAM" id="SSF55785">
    <property type="entry name" value="PYP-like sensor domain (PAS domain)"/>
    <property type="match status" value="2"/>
</dbReference>
<dbReference type="SMART" id="SM00387">
    <property type="entry name" value="HATPase_c"/>
    <property type="match status" value="1"/>
</dbReference>
<sequence>MTRVGKRGGAMLSGILHQVEDVQLALAALEEASIISIMDNEGVFTYVNRLFCDIAKQDSGGLVGRSFESLSSGGYPPEFFADMQAALGQGKVWKGELDCLAADGTGFSLMLTIVPLSGKPGGADQSVSFGTDITERKRQEVGLIKAMENLREIENALDESSIVAVTDRAGVITYVNDKFCEISKYSQEELIGRTHRIINSGYHPKTFFRNMWETILAGRVWRGEVKNRAKDGTEYWMNTTIVPYLDKAGKPRQFISIRSDITDRVKAEEALAERTEQLARMRDEAINASMVKSQFLANMSHELRTPLNAIIGYSEMLREEADELGETVFVDDLGKIVGAGKHLLALINDILDISKIEAGKMELHLEACTLEELMHDVMTTMRPLIEDKGNRLVYECEAQGFILTDMLKVRQILINLIGNANKFTDKGVVTVRILSERKKGRNGFVFSVRDTGIGMTPEQVAKLFQPFTQADSSTTRKYGGSGLGLAISKGISQMLGGDIQVESEQGVGTCMTCWLPDSTEGPRGGELSIQPDQEEAQTLGASKRANLLLIDDEPSNRELMERYLARTGWSMAYADNGADGLRLARTCQPDAIVLDVLMPGMDGWKVLTALKEDPQTAAIPVVIWSMMTDLQQGYALGATDFLTKPSEREQLIEVLGKYIE</sequence>
<evidence type="ECO:0000259" key="13">
    <source>
        <dbReference type="PROSITE" id="PS50110"/>
    </source>
</evidence>
<dbReference type="PROSITE" id="PS50113">
    <property type="entry name" value="PAC"/>
    <property type="match status" value="2"/>
</dbReference>
<dbReference type="InterPro" id="IPR036097">
    <property type="entry name" value="HisK_dim/P_sf"/>
</dbReference>
<feature type="domain" description="Response regulatory" evidence="13">
    <location>
        <begin position="546"/>
        <end position="659"/>
    </location>
</feature>